<feature type="compositionally biased region" description="Basic and acidic residues" evidence="1">
    <location>
        <begin position="79"/>
        <end position="88"/>
    </location>
</feature>
<proteinExistence type="predicted"/>
<dbReference type="PANTHER" id="PTHR33130">
    <property type="entry name" value="PUTATIVE (DUF1639)-RELATED"/>
    <property type="match status" value="1"/>
</dbReference>
<dbReference type="InterPro" id="IPR012438">
    <property type="entry name" value="DUF1639"/>
</dbReference>
<feature type="region of interest" description="Disordered" evidence="1">
    <location>
        <begin position="65"/>
        <end position="123"/>
    </location>
</feature>
<comment type="caution">
    <text evidence="2">The sequence shown here is derived from an EMBL/GenBank/DDBJ whole genome shotgun (WGS) entry which is preliminary data.</text>
</comment>
<evidence type="ECO:0000313" key="3">
    <source>
        <dbReference type="Proteomes" id="UP001222027"/>
    </source>
</evidence>
<dbReference type="Proteomes" id="UP001222027">
    <property type="component" value="Unassembled WGS sequence"/>
</dbReference>
<gene>
    <name evidence="2" type="ORF">OPV22_019852</name>
</gene>
<evidence type="ECO:0000313" key="2">
    <source>
        <dbReference type="EMBL" id="KAJ8476125.1"/>
    </source>
</evidence>
<accession>A0AAV8QLQ4</accession>
<dbReference type="AlphaFoldDB" id="A0AAV8QLQ4"/>
<evidence type="ECO:0000256" key="1">
    <source>
        <dbReference type="SAM" id="MobiDB-lite"/>
    </source>
</evidence>
<dbReference type="EMBL" id="JAQQAF010000006">
    <property type="protein sequence ID" value="KAJ8476125.1"/>
    <property type="molecule type" value="Genomic_DNA"/>
</dbReference>
<protein>
    <submittedName>
        <fullName evidence="2">Uncharacterized protein</fullName>
    </submittedName>
</protein>
<reference evidence="2 3" key="1">
    <citation type="submission" date="2022-12" db="EMBL/GenBank/DDBJ databases">
        <title>Chromosome-scale assembly of the Ensete ventricosum genome.</title>
        <authorList>
            <person name="Dussert Y."/>
            <person name="Stocks J."/>
            <person name="Wendawek A."/>
            <person name="Woldeyes F."/>
            <person name="Nichols R.A."/>
            <person name="Borrell J.S."/>
        </authorList>
    </citation>
    <scope>NUCLEOTIDE SEQUENCE [LARGE SCALE GENOMIC DNA]</scope>
    <source>
        <strain evidence="3">cv. Maze</strain>
        <tissue evidence="2">Seeds</tissue>
    </source>
</reference>
<sequence length="248" mass="27250">MANASEVEDDGLAGSLEAEQRAIPQLPLAPLPRRSRLSASGLFASPFPVGNWTSVRNLRCSNLPLAGGPDGVGTMVPAGDRHGREASERPPSPQEESFPQRNRSTRIKNLKDREGRVDRSFSSSAAAEAVRPWNLRTRRPADNAPAENGPYRCPTLVSVSPSPFAAESCPGKGMVGARSEASEKGMGGRFTISLSREEIADDFWKIKGMKLPRRPRKRPRIVQRKVEDIFPFSWMLVVAPECYKVNRS</sequence>
<dbReference type="PANTHER" id="PTHR33130:SF43">
    <property type="entry name" value="OS01G0688600 PROTEIN"/>
    <property type="match status" value="1"/>
</dbReference>
<dbReference type="Pfam" id="PF07797">
    <property type="entry name" value="DUF1639"/>
    <property type="match status" value="1"/>
</dbReference>
<organism evidence="2 3">
    <name type="scientific">Ensete ventricosum</name>
    <name type="common">Abyssinian banana</name>
    <name type="synonym">Musa ensete</name>
    <dbReference type="NCBI Taxonomy" id="4639"/>
    <lineage>
        <taxon>Eukaryota</taxon>
        <taxon>Viridiplantae</taxon>
        <taxon>Streptophyta</taxon>
        <taxon>Embryophyta</taxon>
        <taxon>Tracheophyta</taxon>
        <taxon>Spermatophyta</taxon>
        <taxon>Magnoliopsida</taxon>
        <taxon>Liliopsida</taxon>
        <taxon>Zingiberales</taxon>
        <taxon>Musaceae</taxon>
        <taxon>Ensete</taxon>
    </lineage>
</organism>
<keyword evidence="3" id="KW-1185">Reference proteome</keyword>
<name>A0AAV8QLQ4_ENSVE</name>
<feature type="compositionally biased region" description="Basic and acidic residues" evidence="1">
    <location>
        <begin position="109"/>
        <end position="119"/>
    </location>
</feature>